<name>A0A183K4R5_9TREM</name>
<gene>
    <name evidence="1" type="ORF">SCUD_LOCUS9985</name>
</gene>
<dbReference type="EMBL" id="UZAK01033520">
    <property type="protein sequence ID" value="VDP37967.1"/>
    <property type="molecule type" value="Genomic_DNA"/>
</dbReference>
<reference evidence="1 2" key="2">
    <citation type="submission" date="2018-11" db="EMBL/GenBank/DDBJ databases">
        <authorList>
            <consortium name="Pathogen Informatics"/>
        </authorList>
    </citation>
    <scope>NUCLEOTIDE SEQUENCE [LARGE SCALE GENOMIC DNA]</scope>
    <source>
        <strain evidence="1">Dakar</strain>
        <strain evidence="2">Dakar, Senegal</strain>
    </source>
</reference>
<protein>
    <submittedName>
        <fullName evidence="3">Secreted protein</fullName>
    </submittedName>
</protein>
<dbReference type="AlphaFoldDB" id="A0A183K4R5"/>
<dbReference type="Proteomes" id="UP000279833">
    <property type="component" value="Unassembled WGS sequence"/>
</dbReference>
<sequence>MASASSPSRAATALLTIGVSSLASLLRKSSNSHRFELLTLGYTTLKRAHAEVRLVNQSPVARRCNNGLKYFSIASVVWSGASFLSASTALSRTTVSSTFFQK</sequence>
<evidence type="ECO:0000313" key="3">
    <source>
        <dbReference type="WBParaSite" id="SCUD_0000998501-mRNA-1"/>
    </source>
</evidence>
<proteinExistence type="predicted"/>
<evidence type="ECO:0000313" key="1">
    <source>
        <dbReference type="EMBL" id="VDP37967.1"/>
    </source>
</evidence>
<dbReference type="WBParaSite" id="SCUD_0000998501-mRNA-1">
    <property type="protein sequence ID" value="SCUD_0000998501-mRNA-1"/>
    <property type="gene ID" value="SCUD_0000998501"/>
</dbReference>
<accession>A0A183K4R5</accession>
<organism evidence="3">
    <name type="scientific">Schistosoma curassoni</name>
    <dbReference type="NCBI Taxonomy" id="6186"/>
    <lineage>
        <taxon>Eukaryota</taxon>
        <taxon>Metazoa</taxon>
        <taxon>Spiralia</taxon>
        <taxon>Lophotrochozoa</taxon>
        <taxon>Platyhelminthes</taxon>
        <taxon>Trematoda</taxon>
        <taxon>Digenea</taxon>
        <taxon>Strigeidida</taxon>
        <taxon>Schistosomatoidea</taxon>
        <taxon>Schistosomatidae</taxon>
        <taxon>Schistosoma</taxon>
    </lineage>
</organism>
<evidence type="ECO:0000313" key="2">
    <source>
        <dbReference type="Proteomes" id="UP000279833"/>
    </source>
</evidence>
<reference evidence="3" key="1">
    <citation type="submission" date="2016-06" db="UniProtKB">
        <authorList>
            <consortium name="WormBaseParasite"/>
        </authorList>
    </citation>
    <scope>IDENTIFICATION</scope>
</reference>
<keyword evidence="2" id="KW-1185">Reference proteome</keyword>